<reference evidence="2" key="1">
    <citation type="journal article" date="2015" name="Nature">
        <title>Complex archaea that bridge the gap between prokaryotes and eukaryotes.</title>
        <authorList>
            <person name="Spang A."/>
            <person name="Saw J.H."/>
            <person name="Jorgensen S.L."/>
            <person name="Zaremba-Niedzwiedzka K."/>
            <person name="Martijn J."/>
            <person name="Lind A.E."/>
            <person name="van Eijk R."/>
            <person name="Schleper C."/>
            <person name="Guy L."/>
            <person name="Ettema T.J."/>
        </authorList>
    </citation>
    <scope>NUCLEOTIDE SEQUENCE</scope>
</reference>
<sequence length="93" mass="10181">AIIGSLIIIPASILAFFKLKKNKSQNPSTLEMQNNDPENVLQVLPQIDPSPSSQHLSQNAIDQTGESQGSQGSQVEEIIYMDLSQFPGQRDDT</sequence>
<protein>
    <submittedName>
        <fullName evidence="2">Uncharacterized protein</fullName>
    </submittedName>
</protein>
<name>A0A0F9BCU7_9ZZZZ</name>
<feature type="compositionally biased region" description="Polar residues" evidence="1">
    <location>
        <begin position="49"/>
        <end position="64"/>
    </location>
</feature>
<proteinExistence type="predicted"/>
<accession>A0A0F9BCU7</accession>
<dbReference type="EMBL" id="LAZR01038378">
    <property type="protein sequence ID" value="KKL19714.1"/>
    <property type="molecule type" value="Genomic_DNA"/>
</dbReference>
<evidence type="ECO:0000313" key="2">
    <source>
        <dbReference type="EMBL" id="KKL19714.1"/>
    </source>
</evidence>
<feature type="compositionally biased region" description="Low complexity" evidence="1">
    <location>
        <begin position="65"/>
        <end position="74"/>
    </location>
</feature>
<organism evidence="2">
    <name type="scientific">marine sediment metagenome</name>
    <dbReference type="NCBI Taxonomy" id="412755"/>
    <lineage>
        <taxon>unclassified sequences</taxon>
        <taxon>metagenomes</taxon>
        <taxon>ecological metagenomes</taxon>
    </lineage>
</organism>
<dbReference type="AlphaFoldDB" id="A0A0F9BCU7"/>
<evidence type="ECO:0000256" key="1">
    <source>
        <dbReference type="SAM" id="MobiDB-lite"/>
    </source>
</evidence>
<feature type="non-terminal residue" evidence="2">
    <location>
        <position position="1"/>
    </location>
</feature>
<comment type="caution">
    <text evidence="2">The sequence shown here is derived from an EMBL/GenBank/DDBJ whole genome shotgun (WGS) entry which is preliminary data.</text>
</comment>
<feature type="region of interest" description="Disordered" evidence="1">
    <location>
        <begin position="43"/>
        <end position="74"/>
    </location>
</feature>
<gene>
    <name evidence="2" type="ORF">LCGC14_2462670</name>
</gene>